<accession>A0ABP0WPT3</accession>
<reference evidence="1 2" key="1">
    <citation type="submission" date="2024-02" db="EMBL/GenBank/DDBJ databases">
        <authorList>
            <consortium name="ELIXIR-Norway"/>
            <consortium name="Elixir Norway"/>
        </authorList>
    </citation>
    <scope>NUCLEOTIDE SEQUENCE [LARGE SCALE GENOMIC DNA]</scope>
</reference>
<proteinExistence type="predicted"/>
<dbReference type="EMBL" id="OZ020097">
    <property type="protein sequence ID" value="CAK9268879.1"/>
    <property type="molecule type" value="Genomic_DNA"/>
</dbReference>
<dbReference type="PANTHER" id="PTHR47205">
    <property type="entry name" value="OS07G0599000 PROTEIN"/>
    <property type="match status" value="1"/>
</dbReference>
<protein>
    <submittedName>
        <fullName evidence="1">Uncharacterized protein</fullName>
    </submittedName>
</protein>
<organism evidence="1 2">
    <name type="scientific">Sphagnum jensenii</name>
    <dbReference type="NCBI Taxonomy" id="128206"/>
    <lineage>
        <taxon>Eukaryota</taxon>
        <taxon>Viridiplantae</taxon>
        <taxon>Streptophyta</taxon>
        <taxon>Embryophyta</taxon>
        <taxon>Bryophyta</taxon>
        <taxon>Sphagnophytina</taxon>
        <taxon>Sphagnopsida</taxon>
        <taxon>Sphagnales</taxon>
        <taxon>Sphagnaceae</taxon>
        <taxon>Sphagnum</taxon>
    </lineage>
</organism>
<name>A0ABP0WPT3_9BRYO</name>
<keyword evidence="2" id="KW-1185">Reference proteome</keyword>
<sequence>MRLTDAAGNPNKPNILAYNLLLHAKLHLGAHADDTSADATDANCGRADVCCSGGDFETAVNTVHDMELAFSSLQDSKGLEILSPCSSLWPLVLAIAQAGPGALDVAYYKLAEIHGSG</sequence>
<evidence type="ECO:0000313" key="2">
    <source>
        <dbReference type="Proteomes" id="UP001497444"/>
    </source>
</evidence>
<dbReference type="Proteomes" id="UP001497444">
    <property type="component" value="Chromosome 2"/>
</dbReference>
<evidence type="ECO:0000313" key="1">
    <source>
        <dbReference type="EMBL" id="CAK9268879.1"/>
    </source>
</evidence>
<gene>
    <name evidence="1" type="ORF">CSSPJE1EN1_LOCUS14357</name>
</gene>
<dbReference type="InterPro" id="IPR044605">
    <property type="entry name" value="At1g26460-like"/>
</dbReference>
<dbReference type="PANTHER" id="PTHR47205:SF1">
    <property type="entry name" value="OS07G0599000 PROTEIN"/>
    <property type="match status" value="1"/>
</dbReference>